<dbReference type="PROSITE" id="PS51405">
    <property type="entry name" value="HEME_HALOPEROXIDASE"/>
    <property type="match status" value="1"/>
</dbReference>
<evidence type="ECO:0000259" key="10">
    <source>
        <dbReference type="PROSITE" id="PS51405"/>
    </source>
</evidence>
<evidence type="ECO:0000256" key="7">
    <source>
        <dbReference type="ARBA" id="ARBA00025795"/>
    </source>
</evidence>
<evidence type="ECO:0000256" key="8">
    <source>
        <dbReference type="SAM" id="MobiDB-lite"/>
    </source>
</evidence>
<sequence>MKFTTTLSVTMAIAVASATPFRGAGRPFVSKAAAPPGAPVTTKAGEFSPAGPDDFRGPCPMMNTLANHGFLPHNGRNITRETAIRALGQGINFDPALAGLMWDQAIFINPEPNATFFTLDMLNVHNVLEHDASLSRQDAKFGNNHVFDPMIFAQSAMYFTDKVMTPAHIANAKVQRQLTSKATNPEYRFTDSIENFSLGEIAAPFLVFGDIKARTVDRDTVISFITNEKLPDGFKPQATPVTLQQVGDMVVACKNATNLFTKDAGAAPAPGFPANHKRSVTGFGHGMVF</sequence>
<feature type="chain" id="PRO_5040505663" description="Heme haloperoxidase family profile domain-containing protein" evidence="9">
    <location>
        <begin position="19"/>
        <end position="289"/>
    </location>
</feature>
<reference evidence="11" key="1">
    <citation type="submission" date="2021-07" db="EMBL/GenBank/DDBJ databases">
        <authorList>
            <person name="Durling M."/>
        </authorList>
    </citation>
    <scope>NUCLEOTIDE SEQUENCE</scope>
</reference>
<evidence type="ECO:0000256" key="4">
    <source>
        <dbReference type="ARBA" id="ARBA00022723"/>
    </source>
</evidence>
<dbReference type="AlphaFoldDB" id="A0A9N9LZV6"/>
<dbReference type="Pfam" id="PF01328">
    <property type="entry name" value="Peroxidase_2"/>
    <property type="match status" value="1"/>
</dbReference>
<evidence type="ECO:0000313" key="12">
    <source>
        <dbReference type="Proteomes" id="UP000701801"/>
    </source>
</evidence>
<feature type="region of interest" description="Disordered" evidence="8">
    <location>
        <begin position="32"/>
        <end position="53"/>
    </location>
</feature>
<dbReference type="GO" id="GO:0046872">
    <property type="term" value="F:metal ion binding"/>
    <property type="evidence" value="ECO:0007669"/>
    <property type="project" value="UniProtKB-KW"/>
</dbReference>
<evidence type="ECO:0000256" key="9">
    <source>
        <dbReference type="SAM" id="SignalP"/>
    </source>
</evidence>
<comment type="similarity">
    <text evidence="7">Belongs to the chloroperoxidase family.</text>
</comment>
<keyword evidence="2" id="KW-0575">Peroxidase</keyword>
<evidence type="ECO:0000313" key="11">
    <source>
        <dbReference type="EMBL" id="CAG8981519.1"/>
    </source>
</evidence>
<keyword evidence="9" id="KW-0732">Signal</keyword>
<proteinExistence type="inferred from homology"/>
<dbReference type="SUPFAM" id="SSF47571">
    <property type="entry name" value="Cloroperoxidase"/>
    <property type="match status" value="1"/>
</dbReference>
<dbReference type="InterPro" id="IPR000028">
    <property type="entry name" value="Chloroperoxidase"/>
</dbReference>
<feature type="signal peptide" evidence="9">
    <location>
        <begin position="1"/>
        <end position="18"/>
    </location>
</feature>
<organism evidence="11 12">
    <name type="scientific">Hymenoscyphus albidus</name>
    <dbReference type="NCBI Taxonomy" id="595503"/>
    <lineage>
        <taxon>Eukaryota</taxon>
        <taxon>Fungi</taxon>
        <taxon>Dikarya</taxon>
        <taxon>Ascomycota</taxon>
        <taxon>Pezizomycotina</taxon>
        <taxon>Leotiomycetes</taxon>
        <taxon>Helotiales</taxon>
        <taxon>Helotiaceae</taxon>
        <taxon>Hymenoscyphus</taxon>
    </lineage>
</organism>
<evidence type="ECO:0000256" key="3">
    <source>
        <dbReference type="ARBA" id="ARBA00022617"/>
    </source>
</evidence>
<keyword evidence="5" id="KW-0560">Oxidoreductase</keyword>
<name>A0A9N9LZV6_9HELO</name>
<keyword evidence="12" id="KW-1185">Reference proteome</keyword>
<evidence type="ECO:0000256" key="2">
    <source>
        <dbReference type="ARBA" id="ARBA00022559"/>
    </source>
</evidence>
<keyword evidence="3" id="KW-0349">Heme</keyword>
<gene>
    <name evidence="11" type="ORF">HYALB_00003092</name>
</gene>
<evidence type="ECO:0000256" key="6">
    <source>
        <dbReference type="ARBA" id="ARBA00023004"/>
    </source>
</evidence>
<comment type="caution">
    <text evidence="11">The sequence shown here is derived from an EMBL/GenBank/DDBJ whole genome shotgun (WGS) entry which is preliminary data.</text>
</comment>
<keyword evidence="4" id="KW-0479">Metal-binding</keyword>
<dbReference type="GO" id="GO:0004601">
    <property type="term" value="F:peroxidase activity"/>
    <property type="evidence" value="ECO:0007669"/>
    <property type="project" value="UniProtKB-KW"/>
</dbReference>
<protein>
    <recommendedName>
        <fullName evidence="10">Heme haloperoxidase family profile domain-containing protein</fullName>
    </recommendedName>
</protein>
<dbReference type="OrthoDB" id="407298at2759"/>
<comment type="cofactor">
    <cofactor evidence="1">
        <name>heme b</name>
        <dbReference type="ChEBI" id="CHEBI:60344"/>
    </cofactor>
</comment>
<evidence type="ECO:0000256" key="1">
    <source>
        <dbReference type="ARBA" id="ARBA00001970"/>
    </source>
</evidence>
<dbReference type="Proteomes" id="UP000701801">
    <property type="component" value="Unassembled WGS sequence"/>
</dbReference>
<evidence type="ECO:0000256" key="5">
    <source>
        <dbReference type="ARBA" id="ARBA00023002"/>
    </source>
</evidence>
<dbReference type="InterPro" id="IPR036851">
    <property type="entry name" value="Chloroperoxidase-like_sf"/>
</dbReference>
<dbReference type="PANTHER" id="PTHR33577">
    <property type="entry name" value="STERIGMATOCYSTIN BIOSYNTHESIS PEROXIDASE STCC-RELATED"/>
    <property type="match status" value="1"/>
</dbReference>
<keyword evidence="6" id="KW-0408">Iron</keyword>
<feature type="domain" description="Heme haloperoxidase family profile" evidence="10">
    <location>
        <begin position="43"/>
        <end position="248"/>
    </location>
</feature>
<accession>A0A9N9LZV6</accession>
<dbReference type="EMBL" id="CAJVRM010000485">
    <property type="protein sequence ID" value="CAG8981519.1"/>
    <property type="molecule type" value="Genomic_DNA"/>
</dbReference>
<dbReference type="Gene3D" id="1.10.489.10">
    <property type="entry name" value="Chloroperoxidase-like"/>
    <property type="match status" value="1"/>
</dbReference>
<dbReference type="PANTHER" id="PTHR33577:SF7">
    <property type="entry name" value="HEME HALOPEROXIDASE FAMILY PROFILE DOMAIN-CONTAINING PROTEIN"/>
    <property type="match status" value="1"/>
</dbReference>